<dbReference type="InterPro" id="IPR046720">
    <property type="entry name" value="DUF6612"/>
</dbReference>
<name>A0ABS2P588_9BACI</name>
<feature type="compositionally biased region" description="Polar residues" evidence="1">
    <location>
        <begin position="24"/>
        <end position="36"/>
    </location>
</feature>
<accession>A0ABS2P588</accession>
<feature type="signal peptide" evidence="2">
    <location>
        <begin position="1"/>
        <end position="28"/>
    </location>
</feature>
<comment type="caution">
    <text evidence="3">The sequence shown here is derived from an EMBL/GenBank/DDBJ whole genome shotgun (WGS) entry which is preliminary data.</text>
</comment>
<keyword evidence="4" id="KW-1185">Reference proteome</keyword>
<feature type="region of interest" description="Disordered" evidence="1">
    <location>
        <begin position="24"/>
        <end position="54"/>
    </location>
</feature>
<dbReference type="EMBL" id="JAFBED010000014">
    <property type="protein sequence ID" value="MBM7622110.1"/>
    <property type="molecule type" value="Genomic_DNA"/>
</dbReference>
<dbReference type="Gene3D" id="2.50.20.20">
    <property type="match status" value="1"/>
</dbReference>
<proteinExistence type="predicted"/>
<feature type="chain" id="PRO_5046463866" description="Lipoprotein" evidence="2">
    <location>
        <begin position="29"/>
        <end position="311"/>
    </location>
</feature>
<protein>
    <recommendedName>
        <fullName evidence="5">Lipoprotein</fullName>
    </recommendedName>
</protein>
<reference evidence="3 4" key="1">
    <citation type="submission" date="2021-01" db="EMBL/GenBank/DDBJ databases">
        <title>Genomic Encyclopedia of Type Strains, Phase IV (KMG-IV): sequencing the most valuable type-strain genomes for metagenomic binning, comparative biology and taxonomic classification.</title>
        <authorList>
            <person name="Goeker M."/>
        </authorList>
    </citation>
    <scope>NUCLEOTIDE SEQUENCE [LARGE SCALE GENOMIC DNA]</scope>
    <source>
        <strain evidence="3 4">DSM 25879</strain>
    </source>
</reference>
<keyword evidence="2" id="KW-0732">Signal</keyword>
<evidence type="ECO:0000313" key="4">
    <source>
        <dbReference type="Proteomes" id="UP000737402"/>
    </source>
</evidence>
<dbReference type="PROSITE" id="PS51257">
    <property type="entry name" value="PROKAR_LIPOPROTEIN"/>
    <property type="match status" value="1"/>
</dbReference>
<dbReference type="RefSeq" id="WP_204419427.1">
    <property type="nucleotide sequence ID" value="NZ_JAFBED010000014.1"/>
</dbReference>
<gene>
    <name evidence="3" type="ORF">JOC95_004021</name>
</gene>
<evidence type="ECO:0000256" key="2">
    <source>
        <dbReference type="SAM" id="SignalP"/>
    </source>
</evidence>
<evidence type="ECO:0000313" key="3">
    <source>
        <dbReference type="EMBL" id="MBM7622110.1"/>
    </source>
</evidence>
<organism evidence="3 4">
    <name type="scientific">Sutcliffiella tianshenii</name>
    <dbReference type="NCBI Taxonomy" id="1463404"/>
    <lineage>
        <taxon>Bacteria</taxon>
        <taxon>Bacillati</taxon>
        <taxon>Bacillota</taxon>
        <taxon>Bacilli</taxon>
        <taxon>Bacillales</taxon>
        <taxon>Bacillaceae</taxon>
        <taxon>Sutcliffiella</taxon>
    </lineage>
</organism>
<dbReference type="Proteomes" id="UP000737402">
    <property type="component" value="Unassembled WGS sequence"/>
</dbReference>
<sequence length="311" mass="34681">MRVLKMWMIGILAVLMLAACGNSTTGNGEDGNSNKEANNEADAQEQDDSENGSMTADDVLQKSIAAMSALKSYSMEMTSDQQITMAGEEPINMVTSTKTDMTLDPMAMYQVTSMEDAENMMEGMESESYFTEDGFFIFDQMAGQWFKMPDEFVSDLSSLSDMQADPSQQLEMLKGYSEEMKLTEEGDVYILNFSGSGEQYNDMISAFGNMMGEGMGGMMEEMMSMMSINQLDYELHIDKQTFYQTKIVMMMDMEMDIEGEKVSSIQNMDSTLSNFDEVGDIKVPQEVLDTAEEISLEDMQQMENTGQDGGV</sequence>
<dbReference type="Pfam" id="PF20316">
    <property type="entry name" value="DUF6612"/>
    <property type="match status" value="1"/>
</dbReference>
<evidence type="ECO:0008006" key="5">
    <source>
        <dbReference type="Google" id="ProtNLM"/>
    </source>
</evidence>
<evidence type="ECO:0000256" key="1">
    <source>
        <dbReference type="SAM" id="MobiDB-lite"/>
    </source>
</evidence>